<dbReference type="OrthoDB" id="5572844at2759"/>
<dbReference type="PANTHER" id="PTHR28027">
    <property type="entry name" value="TRANSCRIPTIONAL REGULATOR MIT1"/>
    <property type="match status" value="1"/>
</dbReference>
<proteinExistence type="predicted"/>
<name>A0A166H6W9_9AGAM</name>
<dbReference type="GO" id="GO:0003677">
    <property type="term" value="F:DNA binding"/>
    <property type="evidence" value="ECO:0007669"/>
    <property type="project" value="TreeGrafter"/>
</dbReference>
<sequence>MSFAGSNVASFSGVVNTTIEALCLVEAARQGKIPRLIRRLGCSEREGTIKSGAVFVFGVEESGIKRWTDFKLWSPSRIDGNFLVSVRIPFITKCYQDRRNGQKSESHTQSCRETIESNCLQSSPALRRKTITISTDGGDFHVVSYAAHDDILAGRLDTIASTAEIETICLNPSRFLLSRFRYPPKVIVSDCGLTSIR</sequence>
<keyword evidence="2" id="KW-1185">Reference proteome</keyword>
<dbReference type="STRING" id="436010.A0A166H6W9"/>
<accession>A0A166H6W9</accession>
<dbReference type="Proteomes" id="UP000076532">
    <property type="component" value="Unassembled WGS sequence"/>
</dbReference>
<evidence type="ECO:0000313" key="1">
    <source>
        <dbReference type="EMBL" id="KZP18549.1"/>
    </source>
</evidence>
<reference evidence="1 2" key="1">
    <citation type="journal article" date="2016" name="Mol. Biol. Evol.">
        <title>Comparative Genomics of Early-Diverging Mushroom-Forming Fungi Provides Insights into the Origins of Lignocellulose Decay Capabilities.</title>
        <authorList>
            <person name="Nagy L.G."/>
            <person name="Riley R."/>
            <person name="Tritt A."/>
            <person name="Adam C."/>
            <person name="Daum C."/>
            <person name="Floudas D."/>
            <person name="Sun H."/>
            <person name="Yadav J.S."/>
            <person name="Pangilinan J."/>
            <person name="Larsson K.H."/>
            <person name="Matsuura K."/>
            <person name="Barry K."/>
            <person name="Labutti K."/>
            <person name="Kuo R."/>
            <person name="Ohm R.A."/>
            <person name="Bhattacharya S.S."/>
            <person name="Shirouzu T."/>
            <person name="Yoshinaga Y."/>
            <person name="Martin F.M."/>
            <person name="Grigoriev I.V."/>
            <person name="Hibbett D.S."/>
        </authorList>
    </citation>
    <scope>NUCLEOTIDE SEQUENCE [LARGE SCALE GENOMIC DNA]</scope>
    <source>
        <strain evidence="1 2">CBS 109695</strain>
    </source>
</reference>
<dbReference type="AlphaFoldDB" id="A0A166H6W9"/>
<dbReference type="EMBL" id="KV417571">
    <property type="protein sequence ID" value="KZP18549.1"/>
    <property type="molecule type" value="Genomic_DNA"/>
</dbReference>
<dbReference type="PANTHER" id="PTHR28027:SF2">
    <property type="entry name" value="TRANSCRIPTIONAL REGULATOR MIT1"/>
    <property type="match status" value="1"/>
</dbReference>
<dbReference type="Pfam" id="PF09729">
    <property type="entry name" value="Gti1_Pac2"/>
    <property type="match status" value="1"/>
</dbReference>
<dbReference type="InterPro" id="IPR018608">
    <property type="entry name" value="Gti1/Pac2"/>
</dbReference>
<evidence type="ECO:0000313" key="2">
    <source>
        <dbReference type="Proteomes" id="UP000076532"/>
    </source>
</evidence>
<gene>
    <name evidence="1" type="ORF">FIBSPDRAFT_829115</name>
</gene>
<protein>
    <submittedName>
        <fullName evidence="1">Uncharacterized protein</fullName>
    </submittedName>
</protein>
<organism evidence="1 2">
    <name type="scientific">Athelia psychrophila</name>
    <dbReference type="NCBI Taxonomy" id="1759441"/>
    <lineage>
        <taxon>Eukaryota</taxon>
        <taxon>Fungi</taxon>
        <taxon>Dikarya</taxon>
        <taxon>Basidiomycota</taxon>
        <taxon>Agaricomycotina</taxon>
        <taxon>Agaricomycetes</taxon>
        <taxon>Agaricomycetidae</taxon>
        <taxon>Atheliales</taxon>
        <taxon>Atheliaceae</taxon>
        <taxon>Athelia</taxon>
    </lineage>
</organism>